<organism evidence="1 2">
    <name type="scientific">Edhazardia aedis (strain USNM 41457)</name>
    <name type="common">Microsporidian parasite</name>
    <dbReference type="NCBI Taxonomy" id="1003232"/>
    <lineage>
        <taxon>Eukaryota</taxon>
        <taxon>Fungi</taxon>
        <taxon>Fungi incertae sedis</taxon>
        <taxon>Microsporidia</taxon>
        <taxon>Edhazardia</taxon>
    </lineage>
</organism>
<dbReference type="VEuPathDB" id="MicrosporidiaDB:EDEG_03385"/>
<evidence type="ECO:0000313" key="1">
    <source>
        <dbReference type="EMBL" id="EJW02170.1"/>
    </source>
</evidence>
<evidence type="ECO:0000313" key="2">
    <source>
        <dbReference type="Proteomes" id="UP000003163"/>
    </source>
</evidence>
<dbReference type="AlphaFoldDB" id="J9DHS9"/>
<reference evidence="2" key="2">
    <citation type="submission" date="2015-07" db="EMBL/GenBank/DDBJ databases">
        <title>Contrasting host-pathogen interactions and genome evolution in two generalist and specialist microsporidian pathogens of mosquitoes.</title>
        <authorList>
            <consortium name="The Broad Institute Genomics Platform"/>
            <consortium name="The Broad Institute Genome Sequencing Center for Infectious Disease"/>
            <person name="Cuomo C.A."/>
            <person name="Sanscrainte N.D."/>
            <person name="Goldberg J.M."/>
            <person name="Heiman D."/>
            <person name="Young S."/>
            <person name="Zeng Q."/>
            <person name="Becnel J.J."/>
            <person name="Birren B.W."/>
        </authorList>
    </citation>
    <scope>NUCLEOTIDE SEQUENCE [LARGE SCALE GENOMIC DNA]</scope>
    <source>
        <strain evidence="2">USNM 41457</strain>
    </source>
</reference>
<reference evidence="1 2" key="1">
    <citation type="submission" date="2011-08" db="EMBL/GenBank/DDBJ databases">
        <authorList>
            <person name="Liu Z.J."/>
            <person name="Shi F.L."/>
            <person name="Lu J.Q."/>
            <person name="Li M."/>
            <person name="Wang Z.L."/>
        </authorList>
    </citation>
    <scope>NUCLEOTIDE SEQUENCE [LARGE SCALE GENOMIC DNA]</scope>
    <source>
        <strain evidence="1 2">USNM 41457</strain>
    </source>
</reference>
<keyword evidence="2" id="KW-1185">Reference proteome</keyword>
<name>J9DHS9_EDHAE</name>
<dbReference type="HOGENOM" id="CLU_1315399_0_0_1"/>
<sequence length="209" mass="24512">MFHVVTILILLAALIVFFLPIWFSGVDKKHICACNIAFGEILTEDSPMAVGLCWPLKFVGRTKEYILLEKFYNRMQKNAQHLAYNAYASKENPDIGRKPSEENNTEKKDWVLDFLQEHLETQKFSDQKSILDFYLGDVFQLILQYYIFQDTMDYKKICELYVSTQNSKDFLSYLRSTVNQNIENPLFKYRLSKVDEIIKKKSESIISDS</sequence>
<gene>
    <name evidence="1" type="ORF">EDEG_03385</name>
</gene>
<dbReference type="InParanoid" id="J9DHS9"/>
<dbReference type="EMBL" id="AFBI03000086">
    <property type="protein sequence ID" value="EJW02170.1"/>
    <property type="molecule type" value="Genomic_DNA"/>
</dbReference>
<accession>J9DHS9</accession>
<protein>
    <submittedName>
        <fullName evidence="1">Uncharacterized protein</fullName>
    </submittedName>
</protein>
<proteinExistence type="predicted"/>
<dbReference type="Proteomes" id="UP000003163">
    <property type="component" value="Unassembled WGS sequence"/>
</dbReference>
<comment type="caution">
    <text evidence="1">The sequence shown here is derived from an EMBL/GenBank/DDBJ whole genome shotgun (WGS) entry which is preliminary data.</text>
</comment>